<proteinExistence type="predicted"/>
<gene>
    <name evidence="4" type="ORF">ACFFHW_08215</name>
</gene>
<keyword evidence="1 4" id="KW-0808">Transferase</keyword>
<evidence type="ECO:0000259" key="3">
    <source>
        <dbReference type="PROSITE" id="PS51186"/>
    </source>
</evidence>
<protein>
    <submittedName>
        <fullName evidence="4">GNAT family N-acetyltransferase</fullName>
        <ecNumber evidence="4">2.3.1.-</ecNumber>
    </submittedName>
</protein>
<name>A0ABV6G2T5_9GAMM</name>
<dbReference type="RefSeq" id="WP_019950927.1">
    <property type="nucleotide sequence ID" value="NZ_JBHLVX010000032.1"/>
</dbReference>
<dbReference type="EC" id="2.3.1.-" evidence="4"/>
<accession>A0ABV6G2T5</accession>
<organism evidence="4 5">
    <name type="scientific">Kushneria aurantia</name>
    <dbReference type="NCBI Taxonomy" id="504092"/>
    <lineage>
        <taxon>Bacteria</taxon>
        <taxon>Pseudomonadati</taxon>
        <taxon>Pseudomonadota</taxon>
        <taxon>Gammaproteobacteria</taxon>
        <taxon>Oceanospirillales</taxon>
        <taxon>Halomonadaceae</taxon>
        <taxon>Kushneria</taxon>
    </lineage>
</organism>
<dbReference type="Proteomes" id="UP001589814">
    <property type="component" value="Unassembled WGS sequence"/>
</dbReference>
<dbReference type="GO" id="GO:0016746">
    <property type="term" value="F:acyltransferase activity"/>
    <property type="evidence" value="ECO:0007669"/>
    <property type="project" value="UniProtKB-KW"/>
</dbReference>
<dbReference type="SUPFAM" id="SSF55729">
    <property type="entry name" value="Acyl-CoA N-acyltransferases (Nat)"/>
    <property type="match status" value="1"/>
</dbReference>
<evidence type="ECO:0000256" key="1">
    <source>
        <dbReference type="ARBA" id="ARBA00022679"/>
    </source>
</evidence>
<dbReference type="PANTHER" id="PTHR43877">
    <property type="entry name" value="AMINOALKYLPHOSPHONATE N-ACETYLTRANSFERASE-RELATED-RELATED"/>
    <property type="match status" value="1"/>
</dbReference>
<dbReference type="InterPro" id="IPR050832">
    <property type="entry name" value="Bact_Acetyltransf"/>
</dbReference>
<feature type="domain" description="N-acetyltransferase" evidence="3">
    <location>
        <begin position="3"/>
        <end position="152"/>
    </location>
</feature>
<dbReference type="PROSITE" id="PS51186">
    <property type="entry name" value="GNAT"/>
    <property type="match status" value="1"/>
</dbReference>
<evidence type="ECO:0000256" key="2">
    <source>
        <dbReference type="ARBA" id="ARBA00023315"/>
    </source>
</evidence>
<dbReference type="Pfam" id="PF00583">
    <property type="entry name" value="Acetyltransf_1"/>
    <property type="match status" value="1"/>
</dbReference>
<dbReference type="Gene3D" id="3.40.630.30">
    <property type="match status" value="1"/>
</dbReference>
<evidence type="ECO:0000313" key="4">
    <source>
        <dbReference type="EMBL" id="MFC0267967.1"/>
    </source>
</evidence>
<keyword evidence="2 4" id="KW-0012">Acyltransferase</keyword>
<dbReference type="InterPro" id="IPR016181">
    <property type="entry name" value="Acyl_CoA_acyltransferase"/>
</dbReference>
<dbReference type="InterPro" id="IPR000182">
    <property type="entry name" value="GNAT_dom"/>
</dbReference>
<sequence length="159" mass="18243">MAFRLRAADGADVEALDELERACFGDDEDSFSASQLKYLVTKANAETRLLVDESDELKGYGTLLFRRNEHRARLYSFCLHPEARGLGLGQRLLLALEMTALARDCDHLYLEVRADNREAIALYRRMGYEMQRWLDDYYHDGCAAWRMIRPLGQTAASDN</sequence>
<keyword evidence="5" id="KW-1185">Reference proteome</keyword>
<comment type="caution">
    <text evidence="4">The sequence shown here is derived from an EMBL/GenBank/DDBJ whole genome shotgun (WGS) entry which is preliminary data.</text>
</comment>
<dbReference type="EMBL" id="JBHLVX010000032">
    <property type="protein sequence ID" value="MFC0267967.1"/>
    <property type="molecule type" value="Genomic_DNA"/>
</dbReference>
<evidence type="ECO:0000313" key="5">
    <source>
        <dbReference type="Proteomes" id="UP001589814"/>
    </source>
</evidence>
<reference evidence="4 5" key="1">
    <citation type="submission" date="2024-09" db="EMBL/GenBank/DDBJ databases">
        <authorList>
            <person name="Sun Q."/>
            <person name="Mori K."/>
        </authorList>
    </citation>
    <scope>NUCLEOTIDE SEQUENCE [LARGE SCALE GENOMIC DNA]</scope>
    <source>
        <strain evidence="4 5">CCM 7415</strain>
    </source>
</reference>